<evidence type="ECO:0000313" key="1">
    <source>
        <dbReference type="EMBL" id="KAF9878499.1"/>
    </source>
</evidence>
<keyword evidence="2" id="KW-1185">Reference proteome</keyword>
<reference evidence="1" key="1">
    <citation type="submission" date="2020-03" db="EMBL/GenBank/DDBJ databases">
        <authorList>
            <person name="He L."/>
        </authorList>
    </citation>
    <scope>NUCLEOTIDE SEQUENCE</scope>
    <source>
        <strain evidence="1">CkLH20</strain>
    </source>
</reference>
<protein>
    <submittedName>
        <fullName evidence="1">Uncharacterized protein</fullName>
    </submittedName>
</protein>
<name>A0A9P6I9L4_9PEZI</name>
<evidence type="ECO:0000313" key="2">
    <source>
        <dbReference type="Proteomes" id="UP000781932"/>
    </source>
</evidence>
<dbReference type="AlphaFoldDB" id="A0A9P6I9L4"/>
<dbReference type="EMBL" id="JAATWM020000010">
    <property type="protein sequence ID" value="KAF9878499.1"/>
    <property type="molecule type" value="Genomic_DNA"/>
</dbReference>
<accession>A0A9P6I9L4</accession>
<dbReference type="GeneID" id="62159784"/>
<organism evidence="1 2">
    <name type="scientific">Colletotrichum karsti</name>
    <dbReference type="NCBI Taxonomy" id="1095194"/>
    <lineage>
        <taxon>Eukaryota</taxon>
        <taxon>Fungi</taxon>
        <taxon>Dikarya</taxon>
        <taxon>Ascomycota</taxon>
        <taxon>Pezizomycotina</taxon>
        <taxon>Sordariomycetes</taxon>
        <taxon>Hypocreomycetidae</taxon>
        <taxon>Glomerellales</taxon>
        <taxon>Glomerellaceae</taxon>
        <taxon>Colletotrichum</taxon>
        <taxon>Colletotrichum boninense species complex</taxon>
    </lineage>
</organism>
<gene>
    <name evidence="1" type="ORF">CkaCkLH20_03991</name>
</gene>
<proteinExistence type="predicted"/>
<comment type="caution">
    <text evidence="1">The sequence shown here is derived from an EMBL/GenBank/DDBJ whole genome shotgun (WGS) entry which is preliminary data.</text>
</comment>
<dbReference type="RefSeq" id="XP_038747960.1">
    <property type="nucleotide sequence ID" value="XM_038886710.1"/>
</dbReference>
<sequence>MLFPLLFLLLTEAYRPDTNTTSVNENKNQGTQLEGRCDYTNMDTVGPANASTLLVTVENDHSIDHEILNKHANERIPEIRITVTPDT</sequence>
<reference evidence="1" key="2">
    <citation type="submission" date="2020-11" db="EMBL/GenBank/DDBJ databases">
        <title>Whole genome sequencing of Colletotrichum sp.</title>
        <authorList>
            <person name="Li H."/>
        </authorList>
    </citation>
    <scope>NUCLEOTIDE SEQUENCE</scope>
    <source>
        <strain evidence="1">CkLH20</strain>
    </source>
</reference>
<dbReference type="Proteomes" id="UP000781932">
    <property type="component" value="Unassembled WGS sequence"/>
</dbReference>